<reference evidence="4 5" key="1">
    <citation type="submission" date="2020-08" db="EMBL/GenBank/DDBJ databases">
        <title>Sequencing the genomes of 1000 actinobacteria strains.</title>
        <authorList>
            <person name="Klenk H.-P."/>
        </authorList>
    </citation>
    <scope>NUCLEOTIDE SEQUENCE [LARGE SCALE GENOMIC DNA]</scope>
    <source>
        <strain evidence="4 5">DSM 45272</strain>
    </source>
</reference>
<accession>A0A841BDT7</accession>
<dbReference type="PROSITE" id="PS50082">
    <property type="entry name" value="WD_REPEATS_2"/>
    <property type="match status" value="6"/>
</dbReference>
<feature type="repeat" description="WD" evidence="3">
    <location>
        <begin position="979"/>
        <end position="1022"/>
    </location>
</feature>
<dbReference type="SUPFAM" id="SSF50978">
    <property type="entry name" value="WD40 repeat-like"/>
    <property type="match status" value="2"/>
</dbReference>
<dbReference type="PROSITE" id="PS50294">
    <property type="entry name" value="WD_REPEATS_REGION"/>
    <property type="match status" value="1"/>
</dbReference>
<dbReference type="PANTHER" id="PTHR22847:SF637">
    <property type="entry name" value="WD REPEAT DOMAIN 5B"/>
    <property type="match status" value="1"/>
</dbReference>
<keyword evidence="5" id="KW-1185">Reference proteome</keyword>
<dbReference type="InterPro" id="IPR020472">
    <property type="entry name" value="WD40_PAC1"/>
</dbReference>
<dbReference type="InterPro" id="IPR036322">
    <property type="entry name" value="WD40_repeat_dom_sf"/>
</dbReference>
<dbReference type="RefSeq" id="WP_184904851.1">
    <property type="nucleotide sequence ID" value="NZ_JACHMX010000001.1"/>
</dbReference>
<dbReference type="PRINTS" id="PR00320">
    <property type="entry name" value="GPROTEINBRPT"/>
</dbReference>
<feature type="repeat" description="WD" evidence="3">
    <location>
        <begin position="1111"/>
        <end position="1154"/>
    </location>
</feature>
<dbReference type="Gene3D" id="3.40.50.300">
    <property type="entry name" value="P-loop containing nucleotide triphosphate hydrolases"/>
    <property type="match status" value="1"/>
</dbReference>
<keyword evidence="1 3" id="KW-0853">WD repeat</keyword>
<evidence type="ECO:0000313" key="5">
    <source>
        <dbReference type="Proteomes" id="UP000580861"/>
    </source>
</evidence>
<dbReference type="SMART" id="SM00320">
    <property type="entry name" value="WD40"/>
    <property type="match status" value="11"/>
</dbReference>
<evidence type="ECO:0000256" key="3">
    <source>
        <dbReference type="PROSITE-ProRule" id="PRU00221"/>
    </source>
</evidence>
<dbReference type="InterPro" id="IPR001680">
    <property type="entry name" value="WD40_rpt"/>
</dbReference>
<dbReference type="InterPro" id="IPR027417">
    <property type="entry name" value="P-loop_NTPase"/>
</dbReference>
<sequence>MYRILLAATRICLFAFLVGGFVVVAGQTLGIVVGFGPIVTTFGTDVADSVCVIAGIAGILAFLTCYAGAGGGEVAAVAADLAATQSQPVGRWTLAAARGKETAGDNAFVDALEHALGSLGRSPGVEEIVQEINVYFTQHGRRQCATYSTVDNPGTGPFFHVPRGSGAVDHARIAELHRLDNARFGISGRGVRNVSDPGDYFAARTTALAELLSWLGSGTHDRRARVVVGDPGSGKTALLGRLLMLTDRRHPARRHLRPEPEPGPEMDVLALHARGDDVFAELATVLGNPRASHDELQLMLSVRDTPLLVIVDGLDEAPDSGHFARMLRPFTTLPEVRLVIGSRRPLLPELGTGVAVIDLDAAGHLTSKDLASYARDVLLDAQDPDSLSPYRGRFEDATEVGEVIAASAGHMFLYAQVTASAVVKGQITVDTTEPGWKNRLPNDINQAYSTYLARFGDQRRKVERLLRPLAYAQGAGLPRSAVWSAMATALSGERCTAEDVHWLLETAGEYIAERPSADGPVHRLFHETMAGYLRRSFQDADSHRAITFALLDLVPADPSGRREWTVAHPYLRRHLATHAAAAGLLDRMLADTDFLVHASPDDLLRALHGAPVQTGGAIYRASASVHRHLDHRRRQQLLAMDAARFNAGDLHRDLSRNLVWATRWATGQQISPALRTTLPGGGSVTSVACTSVRGNAMAVTIGAGRTVRTWELTTGLPGATFELPESDPVSCATAPDRPLVIIGDDEGTVWTWDLITGARTGYPSEQDCIHAVAYGTLDGVPIAVTGGEDGSLHVVDLVTHDRTVLNGRRGWVKAVAYGLVAGRPTAATLGSDGVIRLWDLAEGTLSRLVGPHEQAMDLALAELDGEPVVVTASDSTKVWDVRTGAARAEMGRGDGWANAVTCTILDGRPVAVIASDQGTVRVRDLATGESRATLTGHRSWVNAVTCVEVDGHPLAVTASDDGSVRGWDLTIAASGGLAAAGHTAEVTALDGAVTAGRTVVVSVSEDRTARVWDMLTGEIRCVLTGHGAPVYDVACTVVDDRPVAVTGVGDGTVGVWDLDTGQPAYTLQGHSGLVYLVSCTEVGGRRTALSASSDGTVRVWDLAAGDLTWVLDEHEGPVRTIAVTSVGGDPVLLTGGHVGPVRMWNLATGEMLATLPDSAGGGVIATTTIGGRPVAVVNSLRDNSTGVWDLAALTRTPLAAPPAHALTVQESVRGNGPVAVLACLDRTVQIWDLVHDERLSTLHGLAEPVRRVGCLTIDGRPAVVTIGNDDTVRLWDLGTAREMATFDFAGPVGSVRYFAQEARLVVATGWDLAVLEKAGHG</sequence>
<dbReference type="Gene3D" id="2.130.10.10">
    <property type="entry name" value="YVTN repeat-like/Quinoprotein amine dehydrogenase"/>
    <property type="match status" value="4"/>
</dbReference>
<feature type="repeat" description="WD" evidence="3">
    <location>
        <begin position="1263"/>
        <end position="1285"/>
    </location>
</feature>
<name>A0A841BDT7_9PSEU</name>
<dbReference type="CDD" id="cd00200">
    <property type="entry name" value="WD40"/>
    <property type="match status" value="1"/>
</dbReference>
<feature type="repeat" description="WD" evidence="3">
    <location>
        <begin position="1023"/>
        <end position="1066"/>
    </location>
</feature>
<evidence type="ECO:0000256" key="2">
    <source>
        <dbReference type="ARBA" id="ARBA00022737"/>
    </source>
</evidence>
<organism evidence="4 5">
    <name type="scientific">Amycolatopsis umgeniensis</name>
    <dbReference type="NCBI Taxonomy" id="336628"/>
    <lineage>
        <taxon>Bacteria</taxon>
        <taxon>Bacillati</taxon>
        <taxon>Actinomycetota</taxon>
        <taxon>Actinomycetes</taxon>
        <taxon>Pseudonocardiales</taxon>
        <taxon>Pseudonocardiaceae</taxon>
        <taxon>Amycolatopsis</taxon>
    </lineage>
</organism>
<dbReference type="PANTHER" id="PTHR22847">
    <property type="entry name" value="WD40 REPEAT PROTEIN"/>
    <property type="match status" value="1"/>
</dbReference>
<feature type="repeat" description="WD" evidence="3">
    <location>
        <begin position="1067"/>
        <end position="1110"/>
    </location>
</feature>
<dbReference type="Pfam" id="PF00400">
    <property type="entry name" value="WD40"/>
    <property type="match status" value="4"/>
</dbReference>
<comment type="caution">
    <text evidence="4">The sequence shown here is derived from an EMBL/GenBank/DDBJ whole genome shotgun (WGS) entry which is preliminary data.</text>
</comment>
<dbReference type="PROSITE" id="PS00678">
    <property type="entry name" value="WD_REPEATS_1"/>
    <property type="match status" value="4"/>
</dbReference>
<dbReference type="InterPro" id="IPR019775">
    <property type="entry name" value="WD40_repeat_CS"/>
</dbReference>
<dbReference type="EMBL" id="JACHMX010000001">
    <property type="protein sequence ID" value="MBB5858156.1"/>
    <property type="molecule type" value="Genomic_DNA"/>
</dbReference>
<evidence type="ECO:0000313" key="4">
    <source>
        <dbReference type="EMBL" id="MBB5858156.1"/>
    </source>
</evidence>
<feature type="repeat" description="WD" evidence="3">
    <location>
        <begin position="934"/>
        <end position="969"/>
    </location>
</feature>
<proteinExistence type="predicted"/>
<protein>
    <submittedName>
        <fullName evidence="4">WD40 repeat protein</fullName>
    </submittedName>
</protein>
<keyword evidence="2" id="KW-0677">Repeat</keyword>
<dbReference type="InterPro" id="IPR015943">
    <property type="entry name" value="WD40/YVTN_repeat-like_dom_sf"/>
</dbReference>
<dbReference type="Proteomes" id="UP000580861">
    <property type="component" value="Unassembled WGS sequence"/>
</dbReference>
<gene>
    <name evidence="4" type="ORF">HDA45_008243</name>
</gene>
<evidence type="ECO:0000256" key="1">
    <source>
        <dbReference type="ARBA" id="ARBA00022574"/>
    </source>
</evidence>
<dbReference type="SUPFAM" id="SSF52540">
    <property type="entry name" value="P-loop containing nucleoside triphosphate hydrolases"/>
    <property type="match status" value="1"/>
</dbReference>